<evidence type="ECO:0000313" key="1">
    <source>
        <dbReference type="EMBL" id="MFC6064083.1"/>
    </source>
</evidence>
<proteinExistence type="predicted"/>
<evidence type="ECO:0000313" key="2">
    <source>
        <dbReference type="Proteomes" id="UP001596139"/>
    </source>
</evidence>
<reference evidence="2" key="1">
    <citation type="journal article" date="2019" name="Int. J. Syst. Evol. Microbiol.">
        <title>The Global Catalogue of Microorganisms (GCM) 10K type strain sequencing project: providing services to taxonomists for standard genome sequencing and annotation.</title>
        <authorList>
            <consortium name="The Broad Institute Genomics Platform"/>
            <consortium name="The Broad Institute Genome Sequencing Center for Infectious Disease"/>
            <person name="Wu L."/>
            <person name="Ma J."/>
        </authorList>
    </citation>
    <scope>NUCLEOTIDE SEQUENCE [LARGE SCALE GENOMIC DNA]</scope>
    <source>
        <strain evidence="2">CGMCC 1.15180</strain>
    </source>
</reference>
<accession>A0ABW1MKZ3</accession>
<dbReference type="Proteomes" id="UP001596139">
    <property type="component" value="Unassembled WGS sequence"/>
</dbReference>
<organism evidence="1 2">
    <name type="scientific">Streptomyces ochraceiscleroticus</name>
    <dbReference type="NCBI Taxonomy" id="47761"/>
    <lineage>
        <taxon>Bacteria</taxon>
        <taxon>Bacillati</taxon>
        <taxon>Actinomycetota</taxon>
        <taxon>Actinomycetes</taxon>
        <taxon>Kitasatosporales</taxon>
        <taxon>Streptomycetaceae</taxon>
        <taxon>Streptomyces</taxon>
    </lineage>
</organism>
<protein>
    <submittedName>
        <fullName evidence="1">Uncharacterized protein</fullName>
    </submittedName>
</protein>
<comment type="caution">
    <text evidence="1">The sequence shown here is derived from an EMBL/GenBank/DDBJ whole genome shotgun (WGS) entry which is preliminary data.</text>
</comment>
<name>A0ABW1MKZ3_9ACTN</name>
<keyword evidence="2" id="KW-1185">Reference proteome</keyword>
<sequence length="92" mass="9778">MTANGDVLIAKNVDKVTKPDTGRYCVHISDPDIDLARSIPTGTLNGYEAKGGSVRVYTSPAGICGNDPDTVYVSVFNKDGAFTNAAFFFSIQ</sequence>
<dbReference type="EMBL" id="JBHSPX010000004">
    <property type="protein sequence ID" value="MFC6064083.1"/>
    <property type="molecule type" value="Genomic_DNA"/>
</dbReference>
<gene>
    <name evidence="1" type="ORF">ACFP4F_16210</name>
</gene>
<dbReference type="RefSeq" id="WP_157848822.1">
    <property type="nucleotide sequence ID" value="NZ_JBHSPX010000004.1"/>
</dbReference>